<gene>
    <name evidence="1" type="ORF">CDAR_192261</name>
</gene>
<keyword evidence="2" id="KW-1185">Reference proteome</keyword>
<dbReference type="EMBL" id="BPLQ01010303">
    <property type="protein sequence ID" value="GIY49840.1"/>
    <property type="molecule type" value="Genomic_DNA"/>
</dbReference>
<evidence type="ECO:0000313" key="2">
    <source>
        <dbReference type="Proteomes" id="UP001054837"/>
    </source>
</evidence>
<comment type="caution">
    <text evidence="1">The sequence shown here is derived from an EMBL/GenBank/DDBJ whole genome shotgun (WGS) entry which is preliminary data.</text>
</comment>
<organism evidence="1 2">
    <name type="scientific">Caerostris darwini</name>
    <dbReference type="NCBI Taxonomy" id="1538125"/>
    <lineage>
        <taxon>Eukaryota</taxon>
        <taxon>Metazoa</taxon>
        <taxon>Ecdysozoa</taxon>
        <taxon>Arthropoda</taxon>
        <taxon>Chelicerata</taxon>
        <taxon>Arachnida</taxon>
        <taxon>Araneae</taxon>
        <taxon>Araneomorphae</taxon>
        <taxon>Entelegynae</taxon>
        <taxon>Araneoidea</taxon>
        <taxon>Araneidae</taxon>
        <taxon>Caerostris</taxon>
    </lineage>
</organism>
<dbReference type="AlphaFoldDB" id="A0AAV4TUA0"/>
<protein>
    <submittedName>
        <fullName evidence="1">Uncharacterized protein</fullName>
    </submittedName>
</protein>
<reference evidence="1 2" key="1">
    <citation type="submission" date="2021-06" db="EMBL/GenBank/DDBJ databases">
        <title>Caerostris darwini draft genome.</title>
        <authorList>
            <person name="Kono N."/>
            <person name="Arakawa K."/>
        </authorList>
    </citation>
    <scope>NUCLEOTIDE SEQUENCE [LARGE SCALE GENOMIC DNA]</scope>
</reference>
<dbReference type="Proteomes" id="UP001054837">
    <property type="component" value="Unassembled WGS sequence"/>
</dbReference>
<accession>A0AAV4TUA0</accession>
<proteinExistence type="predicted"/>
<sequence length="93" mass="10168">MRSESSLSKNPSSDNNFALEIEIADNRNPKHCRSHSSGGVSKEKLCINLTSDPFHLPSKGSSSNWVALCITFTVDRSDCVCKPSEDLALSHTM</sequence>
<name>A0AAV4TUA0_9ARAC</name>
<evidence type="ECO:0000313" key="1">
    <source>
        <dbReference type="EMBL" id="GIY49840.1"/>
    </source>
</evidence>